<name>X1AK78_9ZZZZ</name>
<feature type="non-terminal residue" evidence="1">
    <location>
        <position position="349"/>
    </location>
</feature>
<protein>
    <recommendedName>
        <fullName evidence="2">SbsA Ig-like domain-containing protein</fullName>
    </recommendedName>
</protein>
<feature type="non-terminal residue" evidence="1">
    <location>
        <position position="1"/>
    </location>
</feature>
<organism evidence="1">
    <name type="scientific">marine sediment metagenome</name>
    <dbReference type="NCBI Taxonomy" id="412755"/>
    <lineage>
        <taxon>unclassified sequences</taxon>
        <taxon>metagenomes</taxon>
        <taxon>ecological metagenomes</taxon>
    </lineage>
</organism>
<comment type="caution">
    <text evidence="1">The sequence shown here is derived from an EMBL/GenBank/DDBJ whole genome shotgun (WGS) entry which is preliminary data.</text>
</comment>
<accession>X1AK78</accession>
<evidence type="ECO:0008006" key="2">
    <source>
        <dbReference type="Google" id="ProtNLM"/>
    </source>
</evidence>
<dbReference type="AlphaFoldDB" id="X1AK78"/>
<reference evidence="1" key="1">
    <citation type="journal article" date="2014" name="Front. Microbiol.">
        <title>High frequency of phylogenetically diverse reductive dehalogenase-homologous genes in deep subseafloor sedimentary metagenomes.</title>
        <authorList>
            <person name="Kawai M."/>
            <person name="Futagami T."/>
            <person name="Toyoda A."/>
            <person name="Takaki Y."/>
            <person name="Nishi S."/>
            <person name="Hori S."/>
            <person name="Arai W."/>
            <person name="Tsubouchi T."/>
            <person name="Morono Y."/>
            <person name="Uchiyama I."/>
            <person name="Ito T."/>
            <person name="Fujiyama A."/>
            <person name="Inagaki F."/>
            <person name="Takami H."/>
        </authorList>
    </citation>
    <scope>NUCLEOTIDE SEQUENCE</scope>
    <source>
        <strain evidence="1">Expedition CK06-06</strain>
    </source>
</reference>
<proteinExistence type="predicted"/>
<gene>
    <name evidence="1" type="ORF">S01H4_21824</name>
</gene>
<evidence type="ECO:0000313" key="1">
    <source>
        <dbReference type="EMBL" id="GAG82834.1"/>
    </source>
</evidence>
<sequence>EASGFSLTFTQGSGTATNVTIASLKTTGGEVLSGGETTIRVMLTVTGSPNGQETIEVKPAADSIYDKAGNAASITTTTGTKNLNDQAVPMVTSVSSTTADDSYRAGEVIAVTVQFSEVVNVTGTPQIELETGDTDRKVDYSSGSGSNTLTFNYTVQAGDTSPDLDYTGTGALTLNGGTIKDAAENDANLTLPSPGDAGSLSANKDIVIDTTTPAISSGTVAADNSYIDVAFSEGVYNTDGGSGALEASGFSLTFTQGSGTATNVTIASLKTTGGEVLSGGETTIRVMLTVTGSPNGQETIEVKPAADSIYDKAGNAASITTTTGTKNLNDQAVPSVTSISNLTMSGARS</sequence>
<dbReference type="EMBL" id="BART01009932">
    <property type="protein sequence ID" value="GAG82834.1"/>
    <property type="molecule type" value="Genomic_DNA"/>
</dbReference>